<feature type="domain" description="Rubisco LSMT substrate-binding" evidence="2">
    <location>
        <begin position="104"/>
        <end position="199"/>
    </location>
</feature>
<feature type="compositionally biased region" description="Acidic residues" evidence="1">
    <location>
        <begin position="18"/>
        <end position="44"/>
    </location>
</feature>
<dbReference type="Gene3D" id="3.90.1420.10">
    <property type="entry name" value="Rubisco LSMT, substrate-binding domain"/>
    <property type="match status" value="1"/>
</dbReference>
<dbReference type="SUPFAM" id="SSF81822">
    <property type="entry name" value="RuBisCo LSMT C-terminal, substrate-binding domain"/>
    <property type="match status" value="1"/>
</dbReference>
<feature type="region of interest" description="Disordered" evidence="1">
    <location>
        <begin position="1"/>
        <end position="95"/>
    </location>
</feature>
<comment type="caution">
    <text evidence="3">The sequence shown here is derived from an EMBL/GenBank/DDBJ whole genome shotgun (WGS) entry which is preliminary data.</text>
</comment>
<evidence type="ECO:0000256" key="1">
    <source>
        <dbReference type="SAM" id="MobiDB-lite"/>
    </source>
</evidence>
<keyword evidence="4" id="KW-1185">Reference proteome</keyword>
<reference evidence="3" key="1">
    <citation type="journal article" date="2021" name="Proc. Natl. Acad. Sci. U.S.A.">
        <title>Three genomes in the algal genus Volvox reveal the fate of a haploid sex-determining region after a transition to homothallism.</title>
        <authorList>
            <person name="Yamamoto K."/>
            <person name="Hamaji T."/>
            <person name="Kawai-Toyooka H."/>
            <person name="Matsuzaki R."/>
            <person name="Takahashi F."/>
            <person name="Nishimura Y."/>
            <person name="Kawachi M."/>
            <person name="Noguchi H."/>
            <person name="Minakuchi Y."/>
            <person name="Umen J.G."/>
            <person name="Toyoda A."/>
            <person name="Nozaki H."/>
        </authorList>
    </citation>
    <scope>NUCLEOTIDE SEQUENCE</scope>
    <source>
        <strain evidence="3">NIES-3780</strain>
    </source>
</reference>
<evidence type="ECO:0000313" key="3">
    <source>
        <dbReference type="EMBL" id="GIL53586.1"/>
    </source>
</evidence>
<sequence>KVKRARGHGSGAGREEGAEVEEEEKEGGEEEEKEEEDDFPEDVEIQGRTEGSGPGDFGSKYGSGNALDLGHPARPKDKKKQRKVTDGNDTAAAPLPREGLWTDAMRSVLRIVVLMRLGAYPTSLEQDEHELETRKTEDGGVRVGKGKGKEGKGKEGKGKGTGRGAGGICGHDGGGTTAAEAEAAWRSALLLRVGEKRLLREALRHLQ</sequence>
<feature type="compositionally biased region" description="Basic and acidic residues" evidence="1">
    <location>
        <begin position="131"/>
        <end position="140"/>
    </location>
</feature>
<dbReference type="Pfam" id="PF09273">
    <property type="entry name" value="Rubis-subs-bind"/>
    <property type="match status" value="1"/>
</dbReference>
<name>A0A8J4B870_9CHLO</name>
<feature type="region of interest" description="Disordered" evidence="1">
    <location>
        <begin position="128"/>
        <end position="169"/>
    </location>
</feature>
<gene>
    <name evidence="3" type="ORF">Vafri_9198</name>
</gene>
<accession>A0A8J4B870</accession>
<dbReference type="EMBL" id="BNCO01000015">
    <property type="protein sequence ID" value="GIL53586.1"/>
    <property type="molecule type" value="Genomic_DNA"/>
</dbReference>
<feature type="non-terminal residue" evidence="3">
    <location>
        <position position="1"/>
    </location>
</feature>
<organism evidence="3 4">
    <name type="scientific">Volvox africanus</name>
    <dbReference type="NCBI Taxonomy" id="51714"/>
    <lineage>
        <taxon>Eukaryota</taxon>
        <taxon>Viridiplantae</taxon>
        <taxon>Chlorophyta</taxon>
        <taxon>core chlorophytes</taxon>
        <taxon>Chlorophyceae</taxon>
        <taxon>CS clade</taxon>
        <taxon>Chlamydomonadales</taxon>
        <taxon>Volvocaceae</taxon>
        <taxon>Volvox</taxon>
    </lineage>
</organism>
<feature type="compositionally biased region" description="Gly residues" evidence="1">
    <location>
        <begin position="159"/>
        <end position="169"/>
    </location>
</feature>
<dbReference type="AlphaFoldDB" id="A0A8J4B870"/>
<feature type="compositionally biased region" description="Basic and acidic residues" evidence="1">
    <location>
        <begin position="147"/>
        <end position="158"/>
    </location>
</feature>
<evidence type="ECO:0000313" key="4">
    <source>
        <dbReference type="Proteomes" id="UP000747399"/>
    </source>
</evidence>
<evidence type="ECO:0000259" key="2">
    <source>
        <dbReference type="Pfam" id="PF09273"/>
    </source>
</evidence>
<protein>
    <recommendedName>
        <fullName evidence="2">Rubisco LSMT substrate-binding domain-containing protein</fullName>
    </recommendedName>
</protein>
<dbReference type="InterPro" id="IPR036464">
    <property type="entry name" value="Rubisco_LSMT_subst-bd_sf"/>
</dbReference>
<proteinExistence type="predicted"/>
<dbReference type="Proteomes" id="UP000747399">
    <property type="component" value="Unassembled WGS sequence"/>
</dbReference>
<dbReference type="InterPro" id="IPR015353">
    <property type="entry name" value="Rubisco_LSMT_subst-bd"/>
</dbReference>